<dbReference type="InterPro" id="IPR007125">
    <property type="entry name" value="H2A/H2B/H3"/>
</dbReference>
<dbReference type="WBParaSite" id="DME_0000566201-mRNA-1">
    <property type="protein sequence ID" value="DME_0000566201-mRNA-1"/>
    <property type="gene ID" value="DME_0000566201"/>
</dbReference>
<keyword evidence="7" id="KW-0544">Nucleosome core</keyword>
<organism evidence="11 13">
    <name type="scientific">Dracunculus medinensis</name>
    <name type="common">Guinea worm</name>
    <dbReference type="NCBI Taxonomy" id="318479"/>
    <lineage>
        <taxon>Eukaryota</taxon>
        <taxon>Metazoa</taxon>
        <taxon>Ecdysozoa</taxon>
        <taxon>Nematoda</taxon>
        <taxon>Chromadorea</taxon>
        <taxon>Rhabditida</taxon>
        <taxon>Spirurina</taxon>
        <taxon>Dracunculoidea</taxon>
        <taxon>Dracunculidae</taxon>
        <taxon>Dracunculus</taxon>
    </lineage>
</organism>
<dbReference type="InterPro" id="IPR009072">
    <property type="entry name" value="Histone-fold"/>
</dbReference>
<sequence length="151" mass="17467">MTRTKHLPIRRDLLLPSSHQSPKKYQGGNFCGPPASKKKSTKSPQKEVRISSKRANFRKGCRALQEVKHYQRTTHLLISKSPFTRLIKEILNPEWSSQMYNITPDAISALQEASEAFLVQLFENSYLLSLHAKRITLMVRDICMVRRILNF</sequence>
<keyword evidence="4" id="KW-0158">Chromosome</keyword>
<dbReference type="PANTHER" id="PTHR45810">
    <property type="entry name" value="HISTONE H3.2"/>
    <property type="match status" value="1"/>
</dbReference>
<dbReference type="EMBL" id="UYYG01000007">
    <property type="protein sequence ID" value="VDN50734.1"/>
    <property type="molecule type" value="Genomic_DNA"/>
</dbReference>
<accession>A0A0N4UE73</accession>
<reference evidence="10 12" key="2">
    <citation type="submission" date="2018-11" db="EMBL/GenBank/DDBJ databases">
        <authorList>
            <consortium name="Pathogen Informatics"/>
        </authorList>
    </citation>
    <scope>NUCLEOTIDE SEQUENCE [LARGE SCALE GENOMIC DNA]</scope>
</reference>
<dbReference type="GO" id="GO:0000786">
    <property type="term" value="C:nucleosome"/>
    <property type="evidence" value="ECO:0007669"/>
    <property type="project" value="UniProtKB-KW"/>
</dbReference>
<evidence type="ECO:0000256" key="5">
    <source>
        <dbReference type="ARBA" id="ARBA00023125"/>
    </source>
</evidence>
<keyword evidence="5" id="KW-0238">DNA-binding</keyword>
<feature type="region of interest" description="Disordered" evidence="8">
    <location>
        <begin position="1"/>
        <end position="51"/>
    </location>
</feature>
<evidence type="ECO:0000256" key="8">
    <source>
        <dbReference type="SAM" id="MobiDB-lite"/>
    </source>
</evidence>
<evidence type="ECO:0000256" key="1">
    <source>
        <dbReference type="ARBA" id="ARBA00004123"/>
    </source>
</evidence>
<dbReference type="GO" id="GO:0030527">
    <property type="term" value="F:structural constituent of chromatin"/>
    <property type="evidence" value="ECO:0007669"/>
    <property type="project" value="InterPro"/>
</dbReference>
<dbReference type="PANTHER" id="PTHR45810:SF17">
    <property type="entry name" value="HISTONE H3-LIKE CENTROMERIC PROTEIN A"/>
    <property type="match status" value="1"/>
</dbReference>
<evidence type="ECO:0000313" key="13">
    <source>
        <dbReference type="WBParaSite" id="DME_0000566201-mRNA-1"/>
    </source>
</evidence>
<evidence type="ECO:0000256" key="4">
    <source>
        <dbReference type="ARBA" id="ARBA00022454"/>
    </source>
</evidence>
<dbReference type="Proteomes" id="UP000274756">
    <property type="component" value="Unassembled WGS sequence"/>
</dbReference>
<feature type="domain" description="Core Histone H2A/H2B/H3" evidence="9">
    <location>
        <begin position="61"/>
        <end position="148"/>
    </location>
</feature>
<name>A0A0N4UE73_DRAME</name>
<protein>
    <submittedName>
        <fullName evidence="13">Histone domain-containing protein</fullName>
    </submittedName>
</protein>
<evidence type="ECO:0000313" key="12">
    <source>
        <dbReference type="Proteomes" id="UP000274756"/>
    </source>
</evidence>
<evidence type="ECO:0000313" key="10">
    <source>
        <dbReference type="EMBL" id="VDN50734.1"/>
    </source>
</evidence>
<dbReference type="GO" id="GO:0005634">
    <property type="term" value="C:nucleus"/>
    <property type="evidence" value="ECO:0007669"/>
    <property type="project" value="UniProtKB-SubCell"/>
</dbReference>
<dbReference type="GO" id="GO:0046982">
    <property type="term" value="F:protein heterodimerization activity"/>
    <property type="evidence" value="ECO:0007669"/>
    <property type="project" value="InterPro"/>
</dbReference>
<dbReference type="Gene3D" id="1.10.20.10">
    <property type="entry name" value="Histone, subunit A"/>
    <property type="match status" value="1"/>
</dbReference>
<proteinExistence type="inferred from homology"/>
<reference evidence="13" key="1">
    <citation type="submission" date="2017-02" db="UniProtKB">
        <authorList>
            <consortium name="WormBaseParasite"/>
        </authorList>
    </citation>
    <scope>IDENTIFICATION</scope>
</reference>
<dbReference type="AlphaFoldDB" id="A0A0N4UE73"/>
<dbReference type="GO" id="GO:0003677">
    <property type="term" value="F:DNA binding"/>
    <property type="evidence" value="ECO:0007669"/>
    <property type="project" value="UniProtKB-KW"/>
</dbReference>
<dbReference type="SUPFAM" id="SSF47113">
    <property type="entry name" value="Histone-fold"/>
    <property type="match status" value="1"/>
</dbReference>
<evidence type="ECO:0000256" key="7">
    <source>
        <dbReference type="ARBA" id="ARBA00023269"/>
    </source>
</evidence>
<dbReference type="Proteomes" id="UP000038040">
    <property type="component" value="Unplaced"/>
</dbReference>
<dbReference type="SMART" id="SM00428">
    <property type="entry name" value="H3"/>
    <property type="match status" value="1"/>
</dbReference>
<dbReference type="InterPro" id="IPR000164">
    <property type="entry name" value="Histone_H3/CENP-A"/>
</dbReference>
<dbReference type="Pfam" id="PF00125">
    <property type="entry name" value="Histone"/>
    <property type="match status" value="1"/>
</dbReference>
<evidence type="ECO:0000313" key="11">
    <source>
        <dbReference type="Proteomes" id="UP000038040"/>
    </source>
</evidence>
<evidence type="ECO:0000256" key="6">
    <source>
        <dbReference type="ARBA" id="ARBA00023242"/>
    </source>
</evidence>
<dbReference type="CDD" id="cd22911">
    <property type="entry name" value="HFD_H3"/>
    <property type="match status" value="1"/>
</dbReference>
<comment type="subcellular location">
    <subcellularLocation>
        <location evidence="2">Chromosome</location>
    </subcellularLocation>
    <subcellularLocation>
        <location evidence="1">Nucleus</location>
    </subcellularLocation>
</comment>
<evidence type="ECO:0000256" key="2">
    <source>
        <dbReference type="ARBA" id="ARBA00004286"/>
    </source>
</evidence>
<keyword evidence="12" id="KW-1185">Reference proteome</keyword>
<dbReference type="OrthoDB" id="4025405at2759"/>
<evidence type="ECO:0000256" key="3">
    <source>
        <dbReference type="ARBA" id="ARBA00010343"/>
    </source>
</evidence>
<dbReference type="PRINTS" id="PR00622">
    <property type="entry name" value="HISTONEH3"/>
</dbReference>
<keyword evidence="6" id="KW-0539">Nucleus</keyword>
<gene>
    <name evidence="10" type="ORF">DME_LOCUS707</name>
</gene>
<comment type="similarity">
    <text evidence="3">Belongs to the histone H3 family.</text>
</comment>
<evidence type="ECO:0000259" key="9">
    <source>
        <dbReference type="Pfam" id="PF00125"/>
    </source>
</evidence>
<dbReference type="STRING" id="318479.A0A0N4UE73"/>